<protein>
    <submittedName>
        <fullName evidence="2">VOC family protein</fullName>
    </submittedName>
</protein>
<dbReference type="InterPro" id="IPR037523">
    <property type="entry name" value="VOC_core"/>
</dbReference>
<accession>A0ABP7PDM1</accession>
<keyword evidence="3" id="KW-1185">Reference proteome</keyword>
<dbReference type="InterPro" id="IPR004360">
    <property type="entry name" value="Glyas_Fos-R_dOase_dom"/>
</dbReference>
<dbReference type="InterPro" id="IPR029068">
    <property type="entry name" value="Glyas_Bleomycin-R_OHBP_Dase"/>
</dbReference>
<comment type="caution">
    <text evidence="2">The sequence shown here is derived from an EMBL/GenBank/DDBJ whole genome shotgun (WGS) entry which is preliminary data.</text>
</comment>
<name>A0ABP7PDM1_9ACTN</name>
<dbReference type="SUPFAM" id="SSF54593">
    <property type="entry name" value="Glyoxalase/Bleomycin resistance protein/Dihydroxybiphenyl dioxygenase"/>
    <property type="match status" value="1"/>
</dbReference>
<dbReference type="CDD" id="cd07246">
    <property type="entry name" value="VOC_like"/>
    <property type="match status" value="1"/>
</dbReference>
<dbReference type="Gene3D" id="3.30.720.120">
    <property type="match status" value="1"/>
</dbReference>
<feature type="domain" description="VOC" evidence="1">
    <location>
        <begin position="30"/>
        <end position="154"/>
    </location>
</feature>
<gene>
    <name evidence="2" type="ORF">GCM10022231_25170</name>
</gene>
<dbReference type="Gene3D" id="3.30.720.110">
    <property type="match status" value="1"/>
</dbReference>
<organism evidence="2 3">
    <name type="scientific">Gordonia caeni</name>
    <dbReference type="NCBI Taxonomy" id="1007097"/>
    <lineage>
        <taxon>Bacteria</taxon>
        <taxon>Bacillati</taxon>
        <taxon>Actinomycetota</taxon>
        <taxon>Actinomycetes</taxon>
        <taxon>Mycobacteriales</taxon>
        <taxon>Gordoniaceae</taxon>
        <taxon>Gordonia</taxon>
    </lineage>
</organism>
<proteinExistence type="predicted"/>
<dbReference type="PANTHER" id="PTHR34109:SF1">
    <property type="entry name" value="VOC DOMAIN-CONTAINING PROTEIN"/>
    <property type="match status" value="1"/>
</dbReference>
<dbReference type="EMBL" id="BAAAZW010000007">
    <property type="protein sequence ID" value="GAA3963802.1"/>
    <property type="molecule type" value="Genomic_DNA"/>
</dbReference>
<dbReference type="Pfam" id="PF00903">
    <property type="entry name" value="Glyoxalase"/>
    <property type="match status" value="1"/>
</dbReference>
<sequence>MSTDDITMQTTATTAIAADGPHTVAGRPRGFTSLTPFLALPDPAGALAFYRDVFGAQCVSVTEFGGAVAHAELDFGCGRLQLGIPSPDYGLVAPPAGDTACYSLSLYCPDVDALLERAVAAGATVREPVADFVSGDRYASVRDPFGVRWSLMTRVEDLSDAESAARVAEWAAAQS</sequence>
<dbReference type="PROSITE" id="PS51819">
    <property type="entry name" value="VOC"/>
    <property type="match status" value="1"/>
</dbReference>
<evidence type="ECO:0000313" key="3">
    <source>
        <dbReference type="Proteomes" id="UP001418444"/>
    </source>
</evidence>
<dbReference type="Proteomes" id="UP001418444">
    <property type="component" value="Unassembled WGS sequence"/>
</dbReference>
<reference evidence="3" key="1">
    <citation type="journal article" date="2019" name="Int. J. Syst. Evol. Microbiol.">
        <title>The Global Catalogue of Microorganisms (GCM) 10K type strain sequencing project: providing services to taxonomists for standard genome sequencing and annotation.</title>
        <authorList>
            <consortium name="The Broad Institute Genomics Platform"/>
            <consortium name="The Broad Institute Genome Sequencing Center for Infectious Disease"/>
            <person name="Wu L."/>
            <person name="Ma J."/>
        </authorList>
    </citation>
    <scope>NUCLEOTIDE SEQUENCE [LARGE SCALE GENOMIC DNA]</scope>
    <source>
        <strain evidence="3">JCM 16923</strain>
    </source>
</reference>
<dbReference type="PANTHER" id="PTHR34109">
    <property type="entry name" value="BNAUNNG04460D PROTEIN-RELATED"/>
    <property type="match status" value="1"/>
</dbReference>
<evidence type="ECO:0000259" key="1">
    <source>
        <dbReference type="PROSITE" id="PS51819"/>
    </source>
</evidence>
<evidence type="ECO:0000313" key="2">
    <source>
        <dbReference type="EMBL" id="GAA3963802.1"/>
    </source>
</evidence>
<dbReference type="RefSeq" id="WP_344784260.1">
    <property type="nucleotide sequence ID" value="NZ_BAAAZW010000007.1"/>
</dbReference>